<feature type="region of interest" description="Disordered" evidence="1">
    <location>
        <begin position="279"/>
        <end position="312"/>
    </location>
</feature>
<feature type="compositionally biased region" description="Low complexity" evidence="1">
    <location>
        <begin position="36"/>
        <end position="47"/>
    </location>
</feature>
<evidence type="ECO:0000313" key="3">
    <source>
        <dbReference type="EMBL" id="KAL3759053.1"/>
    </source>
</evidence>
<feature type="region of interest" description="Disordered" evidence="1">
    <location>
        <begin position="482"/>
        <end position="508"/>
    </location>
</feature>
<evidence type="ECO:0000256" key="1">
    <source>
        <dbReference type="SAM" id="MobiDB-lite"/>
    </source>
</evidence>
<dbReference type="Gene3D" id="1.10.418.40">
    <property type="entry name" value="Autophagy protein 6/Beclin 1"/>
    <property type="match status" value="1"/>
</dbReference>
<dbReference type="PANTHER" id="PTHR14374:SF0">
    <property type="entry name" value="TRAFFICKING PROTEIN PARTICLE COMPLEX SUBUNIT 11"/>
    <property type="match status" value="1"/>
</dbReference>
<feature type="compositionally biased region" description="Polar residues" evidence="1">
    <location>
        <begin position="2050"/>
        <end position="2059"/>
    </location>
</feature>
<proteinExistence type="predicted"/>
<dbReference type="EMBL" id="JALLBG020000214">
    <property type="protein sequence ID" value="KAL3759053.1"/>
    <property type="molecule type" value="Genomic_DNA"/>
</dbReference>
<feature type="region of interest" description="Disordered" evidence="1">
    <location>
        <begin position="122"/>
        <end position="156"/>
    </location>
</feature>
<feature type="region of interest" description="Disordered" evidence="1">
    <location>
        <begin position="1432"/>
        <end position="1457"/>
    </location>
</feature>
<organism evidence="3 4">
    <name type="scientific">Discostella pseudostelligera</name>
    <dbReference type="NCBI Taxonomy" id="259834"/>
    <lineage>
        <taxon>Eukaryota</taxon>
        <taxon>Sar</taxon>
        <taxon>Stramenopiles</taxon>
        <taxon>Ochrophyta</taxon>
        <taxon>Bacillariophyta</taxon>
        <taxon>Coscinodiscophyceae</taxon>
        <taxon>Thalassiosirophycidae</taxon>
        <taxon>Stephanodiscales</taxon>
        <taxon>Stephanodiscaceae</taxon>
        <taxon>Discostella</taxon>
    </lineage>
</organism>
<feature type="compositionally biased region" description="Polar residues" evidence="1">
    <location>
        <begin position="1432"/>
        <end position="1441"/>
    </location>
</feature>
<sequence>MKSFQSPSAVTSPKINSAVVLRPVVFVVDATQSSSSAASAAGGNSNNIRLSDGSADEPFDVRRSSSITTSSTSIEDENVFETFLAALKGKIPGGAANNCNSNTPTASASGTAAATDEDISLAPSYASSSGGGPLNSPTRLGAGGGDDGDDGLLDNDAHFSSPGIARFLSLPFTRNLHVGRWKATSPRKRNSNTGDELITDDDAANAAADVPMMVTRALVQDMEDDPDIDDASNAIHSSSSSNAAAAAAAASAAFNSYSKNNPPVHFISKRARIVSVSSRHAFPPSKFPRGKLDSNSNSSSTSSSYNSGGRMMMSTTTTMMLGEKPPPGSGGGSSSNSAWVSSYEIQNEGILPSGWMEKHARALPSGIIVVTTLVLNWNDDDRGQHQPSQQQQQQQQSISHAVRTLEKLRATLAEKRSTPFHLVCLLRDGSSSTSSSASSPTARVQNKIDVLREKICQECGLPQSQVFLIKLPHDLQPDEFESGILRSPYNNNNNNNSENPSSSSSNININTASTMLMSPLLRQLDRSLRDTSASYYSRLAEAQERKLLLWRNRFHTTNASFELNTLLAAMRCARYSIKVGTLRELQLRTGGGFLGAATAAASAVGGGGGVGGTRWTDKSSLAMSHYEEAYRWLVELHQRAISWRAISMAVSSAGMGGVVVGGGFGGKGAPTYPSPAPKTPGGKTYSMEDINSPTFSESPGGGIGVELSLPGTEAYPVPPPPMLTGATPPTRRDSPALTSKKGYVASENIAFFASLWEQCRAGASIINVKLLRSTTTTTAAKGVGGMFGTEAEEQWNRHRAIFLSNPQGIPGFQHNRNDDFFGPVWHRSLYVMEELLTYACVAEGRWRRALEMHVAGTTVADRNNTEGTTAPPTMALSPSYHLPGAPWKAYGELCEAVLGLRRVVLLELSGGRFHNWLPSSSAVSSRRKFVGSVALGSSGFGTMSWRFESVSKRDHRDVHLSHCVETSESALLLSPTSEVQQPKSSARLHYLAARLFMSMNDPLGASVHLKIASSQANSWPSLQLSIQRALLACADRHLSITRGDAPLSSDSVIPNATDVKDACIEIALQPEKCKMLSPNEANIVQEKAWANEQASVTNRTSTREVRWTQYDTSNSESPFEFGVSFFESTHATSGDSVSACVSIKSSLNFPVIVNSIQLITSSGLYEVQNLDCCTAEKSLHRFLREPISANKDASVQGVSLKPNDLKFFLTELSLPSNLSDVLVGDTSSDISKFTPKNCRLSNMGFSHAGNYLILPIAPRSLLIISLYFLFFTAGNICESRIEICDQQNATIDGKPIPISSISKASSSLLGGIPLVCSGVVLSLKHVESDLPIKLQIERPGLFTPLFRSGALKFLMEESNYTSHSWSRPVHHPLCLGPRILRVLGPRPQLHVTNLTCPLTDNKLVKGTVNRIIFRLDAGKDVDCLDLRVKLKSTSSKKQPPSNELAHDSSGAGGSSDGERHQWTIFVCKAVDPNVQNVTEDGVALPVGWELRKDIGSDDYHDATTSISHHLGAGQSFHFSLDVFHPLDPPFSSSYTFVTSYEATFLYRQVRVGKRANPPNDVGDQVMVIESGSFEWISPFAVEFSQMNGIMKPFPCGIHHASNMVTQTDQVPTSAMGAESVAADGERIQMRFSLAVKALGSQIAANILRVSNEGSKLSLSYSVLAQKDIESGSGYDSIPLGVISVDWKPSGRSQKVVVRLNDEKVESAFSQPGPQLLGTGKLKEEVEMAPFEEKVFSFTFISMLAGKVLRPSLNVSSSRHQTWQQIAPTCRAPQHLLQLKTRPIIGQHSDRLDTDDSLSSSAKDLDAKLSGLQSAATKTALLINGKAIRKSITTEEIDEDQYSHWIFRKHVGFSSSEGRKTYLHDFPPPQHAWGANGNNDNIQRQLKQSFSGKSIISLAEETATELNDDTVRTIPYKDEKSELLQQLNYLRRQRWQMEQSIIPGIYQRLIEWNYRLSSSQHSYNNALSISEAVRARREWVAEELRVTSKCHVLGDVFLIWHRGPFGTINGFRLGKSALTMSGILRRSGGHDEGRPNGGGSSLLSWISSDNTGPATSNAPQTTSSSGNNLNTTPDKVLIPWNEINSALGQVLLLLYTLQHLPQSGISFQRHVLLPCGSASKIGIVKKQSSATSSTPSLSGKQSNERRTITALAAYKDDVQTDTLNSNSEPSLSRASPPSHSPGNVTWYSLYHYEENGSLLSIGYYARRNFNIALEGLLHCIAEAFLVVEKRDMALAAPYTMIIDGIIVGKDVHDKEGFMSANNCDASVGGLPIAYDPAKGEEWTMPTEVQVLTNQYKLLPISTADTSDYCQYEVIIKNGYYSKVKDETTGEESRVFRTRDIQSSDMEKVAKTAMPWRIMKKLVEEYKLEVAYDGNRKAYAPSAALGPEMKKEYKVKVKKDCEEDDPDAPRNCDHVHYLFEVRGGVCVQTESVVKYANKEHWEVFQDGQRHREGASKVPLLNVSGNRGATIAGIRIDSAHRPVPDHLHKSITEAIKKLGDVQVRFQSRKVGKGRQCRF</sequence>
<dbReference type="Proteomes" id="UP001530293">
    <property type="component" value="Unassembled WGS sequence"/>
</dbReference>
<gene>
    <name evidence="3" type="ORF">ACHAWU_008662</name>
</gene>
<reference evidence="3 4" key="1">
    <citation type="submission" date="2024-10" db="EMBL/GenBank/DDBJ databases">
        <title>Updated reference genomes for cyclostephanoid diatoms.</title>
        <authorList>
            <person name="Roberts W.R."/>
            <person name="Alverson A.J."/>
        </authorList>
    </citation>
    <scope>NUCLEOTIDE SEQUENCE [LARGE SCALE GENOMIC DNA]</scope>
    <source>
        <strain evidence="3 4">AJA232-27</strain>
    </source>
</reference>
<dbReference type="PANTHER" id="PTHR14374">
    <property type="entry name" value="FOIE GRAS"/>
    <property type="match status" value="1"/>
</dbReference>
<feature type="compositionally biased region" description="Low complexity" evidence="1">
    <location>
        <begin position="294"/>
        <end position="312"/>
    </location>
</feature>
<dbReference type="InterPro" id="IPR038274">
    <property type="entry name" value="Atg6/Beclin_C_sf"/>
</dbReference>
<feature type="region of interest" description="Disordered" evidence="1">
    <location>
        <begin position="36"/>
        <end position="72"/>
    </location>
</feature>
<feature type="compositionally biased region" description="Polar residues" evidence="1">
    <location>
        <begin position="2159"/>
        <end position="2179"/>
    </location>
</feature>
<feature type="region of interest" description="Disordered" evidence="1">
    <location>
        <begin position="2025"/>
        <end position="2044"/>
    </location>
</feature>
<protein>
    <recommendedName>
        <fullName evidence="2">Atg6 BARA domain-containing protein</fullName>
    </recommendedName>
</protein>
<name>A0ABD3M826_9STRA</name>
<feature type="region of interest" description="Disordered" evidence="1">
    <location>
        <begin position="318"/>
        <end position="337"/>
    </location>
</feature>
<dbReference type="Pfam" id="PF04111">
    <property type="entry name" value="APG6"/>
    <property type="match status" value="1"/>
</dbReference>
<keyword evidence="4" id="KW-1185">Reference proteome</keyword>
<accession>A0ABD3M826</accession>
<feature type="compositionally biased region" description="Low complexity" evidence="1">
    <location>
        <begin position="2060"/>
        <end position="2069"/>
    </location>
</feature>
<feature type="compositionally biased region" description="Low complexity" evidence="1">
    <location>
        <begin position="487"/>
        <end position="508"/>
    </location>
</feature>
<feature type="region of interest" description="Disordered" evidence="1">
    <location>
        <begin position="2050"/>
        <end position="2069"/>
    </location>
</feature>
<dbReference type="InterPro" id="IPR040455">
    <property type="entry name" value="Atg6_BARA"/>
</dbReference>
<evidence type="ECO:0000259" key="2">
    <source>
        <dbReference type="Pfam" id="PF04111"/>
    </source>
</evidence>
<feature type="domain" description="Atg6 BARA" evidence="2">
    <location>
        <begin position="2074"/>
        <end position="2282"/>
    </location>
</feature>
<evidence type="ECO:0000313" key="4">
    <source>
        <dbReference type="Proteomes" id="UP001530293"/>
    </source>
</evidence>
<comment type="caution">
    <text evidence="3">The sequence shown here is derived from an EMBL/GenBank/DDBJ whole genome shotgun (WGS) entry which is preliminary data.</text>
</comment>
<feature type="region of interest" description="Disordered" evidence="1">
    <location>
        <begin position="2158"/>
        <end position="2179"/>
    </location>
</feature>